<dbReference type="FunCoup" id="G8ZQZ7">
    <property type="interactions" value="103"/>
</dbReference>
<comment type="similarity">
    <text evidence="2">Belongs to the PER33/POM33 family.</text>
</comment>
<dbReference type="GeneID" id="11500274"/>
<evidence type="ECO:0000313" key="7">
    <source>
        <dbReference type="EMBL" id="CCE90939.1"/>
    </source>
</evidence>
<name>G8ZQZ7_TORDE</name>
<dbReference type="AlphaFoldDB" id="G8ZQZ7"/>
<proteinExistence type="inferred from homology"/>
<keyword evidence="5 6" id="KW-0472">Membrane</keyword>
<evidence type="ECO:0000256" key="1">
    <source>
        <dbReference type="ARBA" id="ARBA00004141"/>
    </source>
</evidence>
<feature type="transmembrane region" description="Helical" evidence="6">
    <location>
        <begin position="94"/>
        <end position="117"/>
    </location>
</feature>
<sequence length="267" mass="31145">MARSNVRPRAPLLTVLRARVRQPQFYWFLGHFLTLYHFIRFHLAVYSFASQRYHYTRILLYISATYAIVLYQFYKSGQLQLGQLRPQLRRLDNLQYFCMLAVLYLCSLSGSMVSGALYSPVIFSFFHCLNYFKENLLPFLPVTPLVRAVVNNKIARFIGNYNERFLQMAQVFEIMCGCRSGLLGLPVSLFRVLVRFSAQNAASVIAMLTYVWFFKLRYLQSESMRLIVGQYVARIDLYVNTRLSPQVASIWHAYKQLATAFFQGLPI</sequence>
<evidence type="ECO:0000256" key="4">
    <source>
        <dbReference type="ARBA" id="ARBA00022989"/>
    </source>
</evidence>
<dbReference type="RefSeq" id="XP_003680150.1">
    <property type="nucleotide sequence ID" value="XM_003680102.1"/>
</dbReference>
<dbReference type="GO" id="GO:0005783">
    <property type="term" value="C:endoplasmic reticulum"/>
    <property type="evidence" value="ECO:0007669"/>
    <property type="project" value="EnsemblFungi"/>
</dbReference>
<accession>G8ZQZ7</accession>
<dbReference type="Pfam" id="PF03661">
    <property type="entry name" value="TMEM33_Pom33"/>
    <property type="match status" value="1"/>
</dbReference>
<keyword evidence="8" id="KW-1185">Reference proteome</keyword>
<dbReference type="InterPro" id="IPR005344">
    <property type="entry name" value="TMEM33/Pom33"/>
</dbReference>
<keyword evidence="3 6" id="KW-0812">Transmembrane</keyword>
<dbReference type="EMBL" id="HE616744">
    <property type="protein sequence ID" value="CCE90939.1"/>
    <property type="molecule type" value="Genomic_DNA"/>
</dbReference>
<dbReference type="PANTHER" id="PTHR12703">
    <property type="entry name" value="TRANSMEMBRANE PROTEIN 33"/>
    <property type="match status" value="1"/>
</dbReference>
<feature type="transmembrane region" description="Helical" evidence="6">
    <location>
        <begin position="192"/>
        <end position="214"/>
    </location>
</feature>
<feature type="transmembrane region" description="Helical" evidence="6">
    <location>
        <begin position="55"/>
        <end position="74"/>
    </location>
</feature>
<evidence type="ECO:0000313" key="8">
    <source>
        <dbReference type="Proteomes" id="UP000005627"/>
    </source>
</evidence>
<reference evidence="7 8" key="1">
    <citation type="journal article" date="2011" name="Proc. Natl. Acad. Sci. U.S.A.">
        <title>Evolutionary erosion of yeast sex chromosomes by mating-type switching accidents.</title>
        <authorList>
            <person name="Gordon J.L."/>
            <person name="Armisen D."/>
            <person name="Proux-Wera E."/>
            <person name="Oheigeartaigh S.S."/>
            <person name="Byrne K.P."/>
            <person name="Wolfe K.H."/>
        </authorList>
    </citation>
    <scope>NUCLEOTIDE SEQUENCE [LARGE SCALE GENOMIC DNA]</scope>
    <source>
        <strain evidence="8">ATCC 10662 / CBS 1146 / NBRC 0425 / NCYC 2629 / NRRL Y-866</strain>
    </source>
</reference>
<dbReference type="GO" id="GO:0061024">
    <property type="term" value="P:membrane organization"/>
    <property type="evidence" value="ECO:0007669"/>
    <property type="project" value="TreeGrafter"/>
</dbReference>
<dbReference type="HOGENOM" id="CLU_065417_3_0_1"/>
<protein>
    <recommendedName>
        <fullName evidence="9">Nucleoporin POM33</fullName>
    </recommendedName>
</protein>
<evidence type="ECO:0000256" key="3">
    <source>
        <dbReference type="ARBA" id="ARBA00022692"/>
    </source>
</evidence>
<dbReference type="InParanoid" id="G8ZQZ7"/>
<evidence type="ECO:0008006" key="9">
    <source>
        <dbReference type="Google" id="ProtNLM"/>
    </source>
</evidence>
<dbReference type="GO" id="GO:0071786">
    <property type="term" value="P:endoplasmic reticulum tubular network organization"/>
    <property type="evidence" value="ECO:0007669"/>
    <property type="project" value="TreeGrafter"/>
</dbReference>
<dbReference type="eggNOG" id="KOG4002">
    <property type="taxonomic scope" value="Eukaryota"/>
</dbReference>
<dbReference type="PANTHER" id="PTHR12703:SF4">
    <property type="entry name" value="TRANSMEMBRANE PROTEIN 33"/>
    <property type="match status" value="1"/>
</dbReference>
<dbReference type="Proteomes" id="UP000005627">
    <property type="component" value="Chromosome 3"/>
</dbReference>
<evidence type="ECO:0000256" key="6">
    <source>
        <dbReference type="SAM" id="Phobius"/>
    </source>
</evidence>
<keyword evidence="4 6" id="KW-1133">Transmembrane helix</keyword>
<comment type="subcellular location">
    <subcellularLocation>
        <location evidence="1">Membrane</location>
        <topology evidence="1">Multi-pass membrane protein</topology>
    </subcellularLocation>
</comment>
<organism evidence="7 8">
    <name type="scientific">Torulaspora delbrueckii</name>
    <name type="common">Yeast</name>
    <name type="synonym">Candida colliculosa</name>
    <dbReference type="NCBI Taxonomy" id="4950"/>
    <lineage>
        <taxon>Eukaryota</taxon>
        <taxon>Fungi</taxon>
        <taxon>Dikarya</taxon>
        <taxon>Ascomycota</taxon>
        <taxon>Saccharomycotina</taxon>
        <taxon>Saccharomycetes</taxon>
        <taxon>Saccharomycetales</taxon>
        <taxon>Saccharomycetaceae</taxon>
        <taxon>Torulaspora</taxon>
    </lineage>
</organism>
<evidence type="ECO:0000256" key="5">
    <source>
        <dbReference type="ARBA" id="ARBA00023136"/>
    </source>
</evidence>
<evidence type="ECO:0000256" key="2">
    <source>
        <dbReference type="ARBA" id="ARBA00007322"/>
    </source>
</evidence>
<dbReference type="OrthoDB" id="5581259at2759"/>
<feature type="transmembrane region" description="Helical" evidence="6">
    <location>
        <begin position="25"/>
        <end position="49"/>
    </location>
</feature>
<dbReference type="GO" id="GO:0016020">
    <property type="term" value="C:membrane"/>
    <property type="evidence" value="ECO:0007669"/>
    <property type="project" value="UniProtKB-SubCell"/>
</dbReference>
<dbReference type="GO" id="GO:0005635">
    <property type="term" value="C:nuclear envelope"/>
    <property type="evidence" value="ECO:0007669"/>
    <property type="project" value="EnsemblFungi"/>
</dbReference>
<dbReference type="InterPro" id="IPR051645">
    <property type="entry name" value="PER33/POM33_regulator"/>
</dbReference>
<dbReference type="KEGG" id="tdl:TDEL_0C00500"/>
<gene>
    <name evidence="7" type="primary">TDEL0C00500</name>
    <name evidence="7" type="ORF">TDEL_0C00500</name>
</gene>